<dbReference type="AlphaFoldDB" id="A0A5D3YB76"/>
<protein>
    <submittedName>
        <fullName evidence="1">Uncharacterized protein</fullName>
    </submittedName>
</protein>
<dbReference type="Proteomes" id="UP000324176">
    <property type="component" value="Unassembled WGS sequence"/>
</dbReference>
<evidence type="ECO:0000313" key="1">
    <source>
        <dbReference type="EMBL" id="TYP86706.1"/>
    </source>
</evidence>
<dbReference type="EMBL" id="VNHT01000029">
    <property type="protein sequence ID" value="TYP86706.1"/>
    <property type="molecule type" value="Genomic_DNA"/>
</dbReference>
<accession>A0A5D3YB76</accession>
<comment type="caution">
    <text evidence="1">The sequence shown here is derived from an EMBL/GenBank/DDBJ whole genome shotgun (WGS) entry which is preliminary data.</text>
</comment>
<evidence type="ECO:0000313" key="2">
    <source>
        <dbReference type="Proteomes" id="UP000324176"/>
    </source>
</evidence>
<gene>
    <name evidence="1" type="ORF">BCL69_102940</name>
</gene>
<organism evidence="1 2">
    <name type="scientific">Nitrosomonas communis</name>
    <dbReference type="NCBI Taxonomy" id="44574"/>
    <lineage>
        <taxon>Bacteria</taxon>
        <taxon>Pseudomonadati</taxon>
        <taxon>Pseudomonadota</taxon>
        <taxon>Betaproteobacteria</taxon>
        <taxon>Nitrosomonadales</taxon>
        <taxon>Nitrosomonadaceae</taxon>
        <taxon>Nitrosomonas</taxon>
    </lineage>
</organism>
<name>A0A5D3YB76_9PROT</name>
<reference evidence="1 2" key="1">
    <citation type="submission" date="2019-07" db="EMBL/GenBank/DDBJ databases">
        <title>Active sludge and wastewater microbial communities from Klosterneuburg, Austria.</title>
        <authorList>
            <person name="Wagner M."/>
        </authorList>
    </citation>
    <scope>NUCLEOTIDE SEQUENCE [LARGE SCALE GENOMIC DNA]</scope>
    <source>
        <strain evidence="1 2">Nm2</strain>
    </source>
</reference>
<sequence>MLTLGYMSHVRSIFNFLLYSIFQYRNESERRLLNLSIRTDSVLVWLEFK</sequence>
<proteinExistence type="predicted"/>